<proteinExistence type="predicted"/>
<comment type="caution">
    <text evidence="1">The sequence shown here is derived from an EMBL/GenBank/DDBJ whole genome shotgun (WGS) entry which is preliminary data.</text>
</comment>
<keyword evidence="2" id="KW-1185">Reference proteome</keyword>
<dbReference type="Proteomes" id="UP000717328">
    <property type="component" value="Unassembled WGS sequence"/>
</dbReference>
<organism evidence="1 2">
    <name type="scientific">Sphagnurus paluster</name>
    <dbReference type="NCBI Taxonomy" id="117069"/>
    <lineage>
        <taxon>Eukaryota</taxon>
        <taxon>Fungi</taxon>
        <taxon>Dikarya</taxon>
        <taxon>Basidiomycota</taxon>
        <taxon>Agaricomycotina</taxon>
        <taxon>Agaricomycetes</taxon>
        <taxon>Agaricomycetidae</taxon>
        <taxon>Agaricales</taxon>
        <taxon>Tricholomatineae</taxon>
        <taxon>Lyophyllaceae</taxon>
        <taxon>Sphagnurus</taxon>
    </lineage>
</organism>
<reference evidence="1" key="2">
    <citation type="submission" date="2021-10" db="EMBL/GenBank/DDBJ databases">
        <title>Phylogenomics reveals ancestral predisposition of the termite-cultivated fungus Termitomyces towards a domesticated lifestyle.</title>
        <authorList>
            <person name="Auxier B."/>
            <person name="Grum-Grzhimaylo A."/>
            <person name="Cardenas M.E."/>
            <person name="Lodge J.D."/>
            <person name="Laessoe T."/>
            <person name="Pedersen O."/>
            <person name="Smith M.E."/>
            <person name="Kuyper T.W."/>
            <person name="Franco-Molano E.A."/>
            <person name="Baroni T.J."/>
            <person name="Aanen D.K."/>
        </authorList>
    </citation>
    <scope>NUCLEOTIDE SEQUENCE</scope>
    <source>
        <strain evidence="1">D49</strain>
    </source>
</reference>
<protein>
    <submittedName>
        <fullName evidence="1">Uncharacterized protein</fullName>
    </submittedName>
</protein>
<reference evidence="1" key="1">
    <citation type="submission" date="2021-02" db="EMBL/GenBank/DDBJ databases">
        <authorList>
            <person name="Nieuwenhuis M."/>
            <person name="Van De Peppel L.J.J."/>
        </authorList>
    </citation>
    <scope>NUCLEOTIDE SEQUENCE</scope>
    <source>
        <strain evidence="1">D49</strain>
    </source>
</reference>
<dbReference type="AlphaFoldDB" id="A0A9P7FQ54"/>
<evidence type="ECO:0000313" key="2">
    <source>
        <dbReference type="Proteomes" id="UP000717328"/>
    </source>
</evidence>
<feature type="non-terminal residue" evidence="1">
    <location>
        <position position="95"/>
    </location>
</feature>
<gene>
    <name evidence="1" type="ORF">H0H81_003008</name>
</gene>
<sequence length="95" mass="10951">EWEIYSEVMQRAAENVKAVVEHIAEIGRWWIYLDTGCSTREHLRSGRPADLRRRYTVDQACAGVQVRPVRVGELTNNPGDRMSRLERTWIVGVAL</sequence>
<dbReference type="EMBL" id="JABCKI010006573">
    <property type="protein sequence ID" value="KAG5634188.1"/>
    <property type="molecule type" value="Genomic_DNA"/>
</dbReference>
<evidence type="ECO:0000313" key="1">
    <source>
        <dbReference type="EMBL" id="KAG5634188.1"/>
    </source>
</evidence>
<accession>A0A9P7FQ54</accession>
<name>A0A9P7FQ54_9AGAR</name>